<dbReference type="CDD" id="cd03802">
    <property type="entry name" value="GT4_AviGT4-like"/>
    <property type="match status" value="1"/>
</dbReference>
<dbReference type="SUPFAM" id="SSF53756">
    <property type="entry name" value="UDP-Glycosyltransferase/glycogen phosphorylase"/>
    <property type="match status" value="1"/>
</dbReference>
<dbReference type="RefSeq" id="WP_146579429.1">
    <property type="nucleotide sequence ID" value="NZ_SJPM01000009.1"/>
</dbReference>
<dbReference type="InterPro" id="IPR028098">
    <property type="entry name" value="Glyco_trans_4-like_N"/>
</dbReference>
<comment type="caution">
    <text evidence="3">The sequence shown here is derived from an EMBL/GenBank/DDBJ whole genome shotgun (WGS) entry which is preliminary data.</text>
</comment>
<name>A0A5C6A5K0_9BACT</name>
<evidence type="ECO:0000313" key="4">
    <source>
        <dbReference type="Proteomes" id="UP000316213"/>
    </source>
</evidence>
<proteinExistence type="predicted"/>
<dbReference type="OrthoDB" id="9795068at2"/>
<reference evidence="3 4" key="1">
    <citation type="submission" date="2019-02" db="EMBL/GenBank/DDBJ databases">
        <title>Deep-cultivation of Planctomycetes and their phenomic and genomic characterization uncovers novel biology.</title>
        <authorList>
            <person name="Wiegand S."/>
            <person name="Jogler M."/>
            <person name="Boedeker C."/>
            <person name="Pinto D."/>
            <person name="Vollmers J."/>
            <person name="Rivas-Marin E."/>
            <person name="Kohn T."/>
            <person name="Peeters S.H."/>
            <person name="Heuer A."/>
            <person name="Rast P."/>
            <person name="Oberbeckmann S."/>
            <person name="Bunk B."/>
            <person name="Jeske O."/>
            <person name="Meyerdierks A."/>
            <person name="Storesund J.E."/>
            <person name="Kallscheuer N."/>
            <person name="Luecker S."/>
            <person name="Lage O.M."/>
            <person name="Pohl T."/>
            <person name="Merkel B.J."/>
            <person name="Hornburger P."/>
            <person name="Mueller R.-W."/>
            <person name="Bruemmer F."/>
            <person name="Labrenz M."/>
            <person name="Spormann A.M."/>
            <person name="Op Den Camp H."/>
            <person name="Overmann J."/>
            <person name="Amann R."/>
            <person name="Jetten M.S.M."/>
            <person name="Mascher T."/>
            <person name="Medema M.H."/>
            <person name="Devos D.P."/>
            <person name="Kaster A.-K."/>
            <person name="Ovreas L."/>
            <person name="Rohde M."/>
            <person name="Galperin M.Y."/>
            <person name="Jogler C."/>
        </authorList>
    </citation>
    <scope>NUCLEOTIDE SEQUENCE [LARGE SCALE GENOMIC DNA]</scope>
    <source>
        <strain evidence="3 4">Pla100</strain>
    </source>
</reference>
<sequence length="373" mass="41221">MKIGIIGHLKHPIAKPFAGGLESFTDSFVRCLVSRGHDVTLFASGDSDPSHPLSSIIERSTIADSHRRLGRVHHEWIESVEDESYERLMMNLSGQSFDVIHNHSLNPIPLRFAAVLPVPLVTTLHAPPLVRMVDELRNRSSERCGRFINISKANADAWSPWVDHQDVIHNGVDTLFWNAPGQSRLVRAIWFGRILPDKGTHLAIAAAEQAGIALDVVGPVSDEQYFDREVRPRLSQRIRYLGHRDHDELSHLISRSAVALVTPCWDEPFGLVVAEALACGTPVAGFARGALPEIIDPSVGCLAEPDDIPGLADSIRHCLTLSAERCRMIAEERFSFDRMIDQYLKCYGQAAVYEGTTETTSEMVAEIAAEIAA</sequence>
<evidence type="ECO:0000259" key="1">
    <source>
        <dbReference type="Pfam" id="PF00534"/>
    </source>
</evidence>
<accession>A0A5C6A5K0</accession>
<dbReference type="Pfam" id="PF13439">
    <property type="entry name" value="Glyco_transf_4"/>
    <property type="match status" value="1"/>
</dbReference>
<feature type="domain" description="Glycosyltransferase subfamily 4-like N-terminal" evidence="2">
    <location>
        <begin position="19"/>
        <end position="174"/>
    </location>
</feature>
<dbReference type="PANTHER" id="PTHR12526">
    <property type="entry name" value="GLYCOSYLTRANSFERASE"/>
    <property type="match status" value="1"/>
</dbReference>
<evidence type="ECO:0000313" key="3">
    <source>
        <dbReference type="EMBL" id="TWT93613.1"/>
    </source>
</evidence>
<dbReference type="Pfam" id="PF00534">
    <property type="entry name" value="Glycos_transf_1"/>
    <property type="match status" value="1"/>
</dbReference>
<keyword evidence="4" id="KW-1185">Reference proteome</keyword>
<dbReference type="EMBL" id="SJPM01000009">
    <property type="protein sequence ID" value="TWT93613.1"/>
    <property type="molecule type" value="Genomic_DNA"/>
</dbReference>
<feature type="domain" description="Glycosyl transferase family 1" evidence="1">
    <location>
        <begin position="190"/>
        <end position="330"/>
    </location>
</feature>
<dbReference type="PANTHER" id="PTHR12526:SF595">
    <property type="entry name" value="BLL5217 PROTEIN"/>
    <property type="match status" value="1"/>
</dbReference>
<evidence type="ECO:0000259" key="2">
    <source>
        <dbReference type="Pfam" id="PF13439"/>
    </source>
</evidence>
<gene>
    <name evidence="3" type="ORF">Pla100_41310</name>
</gene>
<dbReference type="Gene3D" id="3.40.50.2000">
    <property type="entry name" value="Glycogen Phosphorylase B"/>
    <property type="match status" value="2"/>
</dbReference>
<dbReference type="AlphaFoldDB" id="A0A5C6A5K0"/>
<dbReference type="Proteomes" id="UP000316213">
    <property type="component" value="Unassembled WGS sequence"/>
</dbReference>
<organism evidence="3 4">
    <name type="scientific">Neorhodopirellula pilleata</name>
    <dbReference type="NCBI Taxonomy" id="2714738"/>
    <lineage>
        <taxon>Bacteria</taxon>
        <taxon>Pseudomonadati</taxon>
        <taxon>Planctomycetota</taxon>
        <taxon>Planctomycetia</taxon>
        <taxon>Pirellulales</taxon>
        <taxon>Pirellulaceae</taxon>
        <taxon>Neorhodopirellula</taxon>
    </lineage>
</organism>
<dbReference type="InterPro" id="IPR001296">
    <property type="entry name" value="Glyco_trans_1"/>
</dbReference>
<keyword evidence="3" id="KW-0808">Transferase</keyword>
<dbReference type="EC" id="2.4.1.11" evidence="3"/>
<dbReference type="GO" id="GO:0004373">
    <property type="term" value="F:alpha-1,4-glucan glucosyltransferase (UDP-glucose donor) activity"/>
    <property type="evidence" value="ECO:0007669"/>
    <property type="project" value="UniProtKB-EC"/>
</dbReference>
<protein>
    <submittedName>
        <fullName evidence="3">Glycogen synthase</fullName>
        <ecNumber evidence="3">2.4.1.11</ecNumber>
    </submittedName>
</protein>
<keyword evidence="3" id="KW-0328">Glycosyltransferase</keyword>